<dbReference type="InterPro" id="IPR019734">
    <property type="entry name" value="TPR_rpt"/>
</dbReference>
<comment type="similarity">
    <text evidence="2">Belongs to the APC3/CDC27 family.</text>
</comment>
<keyword evidence="1 3" id="KW-0802">TPR repeat</keyword>
<keyword evidence="5" id="KW-0496">Mitochondrion</keyword>
<gene>
    <name evidence="5" type="ORF">PLBR_LOCUS8065</name>
</gene>
<reference evidence="5 6" key="1">
    <citation type="submission" date="2018-03" db="EMBL/GenBank/DDBJ databases">
        <authorList>
            <person name="Fogelqvist J."/>
        </authorList>
    </citation>
    <scope>NUCLEOTIDE SEQUENCE [LARGE SCALE GENOMIC DNA]</scope>
</reference>
<dbReference type="AlphaFoldDB" id="A0A3P3YM41"/>
<feature type="repeat" description="TPR" evidence="3">
    <location>
        <begin position="222"/>
        <end position="255"/>
    </location>
</feature>
<organism evidence="5 6">
    <name type="scientific">Plasmodiophora brassicae</name>
    <name type="common">Clubroot disease agent</name>
    <dbReference type="NCBI Taxonomy" id="37360"/>
    <lineage>
        <taxon>Eukaryota</taxon>
        <taxon>Sar</taxon>
        <taxon>Rhizaria</taxon>
        <taxon>Endomyxa</taxon>
        <taxon>Phytomyxea</taxon>
        <taxon>Plasmodiophorida</taxon>
        <taxon>Plasmodiophoridae</taxon>
        <taxon>Plasmodiophora</taxon>
    </lineage>
</organism>
<dbReference type="Proteomes" id="UP000290189">
    <property type="component" value="Unassembled WGS sequence"/>
</dbReference>
<evidence type="ECO:0000256" key="2">
    <source>
        <dbReference type="ARBA" id="ARBA00038210"/>
    </source>
</evidence>
<dbReference type="Gene3D" id="1.25.40.10">
    <property type="entry name" value="Tetratricopeptide repeat domain"/>
    <property type="match status" value="1"/>
</dbReference>
<dbReference type="PROSITE" id="PS50005">
    <property type="entry name" value="TPR"/>
    <property type="match status" value="2"/>
</dbReference>
<name>A0A3P3YM41_PLABS</name>
<feature type="domain" description="Tetratricopeptide repeat protein 5 OB fold" evidence="4">
    <location>
        <begin position="375"/>
        <end position="457"/>
    </location>
</feature>
<dbReference type="SUPFAM" id="SSF48452">
    <property type="entry name" value="TPR-like"/>
    <property type="match status" value="1"/>
</dbReference>
<dbReference type="Pfam" id="PF13181">
    <property type="entry name" value="TPR_8"/>
    <property type="match status" value="1"/>
</dbReference>
<dbReference type="Pfam" id="PF14559">
    <property type="entry name" value="TPR_19"/>
    <property type="match status" value="1"/>
</dbReference>
<accession>A0A3P3YM41</accession>
<evidence type="ECO:0000259" key="4">
    <source>
        <dbReference type="Pfam" id="PF16669"/>
    </source>
</evidence>
<dbReference type="Gene3D" id="2.40.50.550">
    <property type="match status" value="1"/>
</dbReference>
<geneLocation type="mitochondrion" evidence="5"/>
<dbReference type="InterPro" id="IPR032076">
    <property type="entry name" value="TTC5_OB"/>
</dbReference>
<dbReference type="Pfam" id="PF16669">
    <property type="entry name" value="TTC5_OB"/>
    <property type="match status" value="1"/>
</dbReference>
<dbReference type="PANTHER" id="PTHR12558:SF13">
    <property type="entry name" value="CELL DIVISION CYCLE PROTEIN 27 HOMOLOG"/>
    <property type="match status" value="1"/>
</dbReference>
<evidence type="ECO:0000256" key="3">
    <source>
        <dbReference type="PROSITE-ProRule" id="PRU00339"/>
    </source>
</evidence>
<evidence type="ECO:0000313" key="5">
    <source>
        <dbReference type="EMBL" id="SPR00850.1"/>
    </source>
</evidence>
<protein>
    <recommendedName>
        <fullName evidence="4">Tetratricopeptide repeat protein 5 OB fold domain-containing protein</fullName>
    </recommendedName>
</protein>
<dbReference type="PANTHER" id="PTHR12558">
    <property type="entry name" value="CELL DIVISION CYCLE 16,23,27"/>
    <property type="match status" value="1"/>
</dbReference>
<dbReference type="InterPro" id="IPR011990">
    <property type="entry name" value="TPR-like_helical_dom_sf"/>
</dbReference>
<dbReference type="InterPro" id="IPR038645">
    <property type="entry name" value="TTC5_OB_sf"/>
</dbReference>
<evidence type="ECO:0000256" key="1">
    <source>
        <dbReference type="ARBA" id="ARBA00022803"/>
    </source>
</evidence>
<evidence type="ECO:0000313" key="6">
    <source>
        <dbReference type="Proteomes" id="UP000290189"/>
    </source>
</evidence>
<dbReference type="SMART" id="SM00028">
    <property type="entry name" value="TPR"/>
    <property type="match status" value="2"/>
</dbReference>
<dbReference type="EMBL" id="OVEO01000015">
    <property type="protein sequence ID" value="SPR00850.1"/>
    <property type="molecule type" value="Genomic_DNA"/>
</dbReference>
<proteinExistence type="inferred from homology"/>
<sequence>MVGDDDAAAGVTVADAASAVERLLDELADVQRHDFGAGRDERTRATASAARAVLDRVRAVSPKDDARLAYWHGKLRTHASEAFDQAAVEYLQNAVRQDPALYDAWNCLGECYWKKRDMPSARSCFESAIAHNPNPRSYQNLSIVIRSSASKLSPGPEVLESVEASRMALKLDVRDGHSWYLFGNAMLSKFFLASHDPADLSSAFKAYQKAEAALVHSSSNNPDMYFNRATARWYMEDYSLAIQDFSKAASLDPSLTIAADHIAEIESFVSRLVRQIASRRGTAKPKSPTDPETTYTMIRAQYPNRLPAFPGPGSTSDAVQKWSQAVQAGCEGLPKDRRAQLLHATSHLVAKQLSAGRPMLQLASLPTNGQPTRGLLCLEMSVSVFRKRGIPCTMVCVSGQEAVAVSVYHTTSDALGTIRPGDPVFIVDPIARTVEVVIQDRPVSYPCIQVKDPRTLIAGPAPFAPVHPQLRFDNQP</sequence>
<feature type="repeat" description="TPR" evidence="3">
    <location>
        <begin position="102"/>
        <end position="135"/>
    </location>
</feature>